<dbReference type="InterPro" id="IPR028909">
    <property type="entry name" value="bL21-like"/>
</dbReference>
<reference evidence="6" key="1">
    <citation type="submission" date="2018-06" db="EMBL/GenBank/DDBJ databases">
        <authorList>
            <person name="Zhirakovskaya E."/>
        </authorList>
    </citation>
    <scope>NUCLEOTIDE SEQUENCE</scope>
</reference>
<dbReference type="EMBL" id="UOFT01000008">
    <property type="protein sequence ID" value="VAW91237.1"/>
    <property type="molecule type" value="Genomic_DNA"/>
</dbReference>
<dbReference type="SUPFAM" id="SSF141091">
    <property type="entry name" value="L21p-like"/>
    <property type="match status" value="1"/>
</dbReference>
<dbReference type="GO" id="GO:0019843">
    <property type="term" value="F:rRNA binding"/>
    <property type="evidence" value="ECO:0007669"/>
    <property type="project" value="UniProtKB-KW"/>
</dbReference>
<dbReference type="InterPro" id="IPR001787">
    <property type="entry name" value="Ribosomal_bL21"/>
</dbReference>
<evidence type="ECO:0000256" key="2">
    <source>
        <dbReference type="ARBA" id="ARBA00022730"/>
    </source>
</evidence>
<comment type="similarity">
    <text evidence="1">Belongs to the bacterial ribosomal protein bL21 family.</text>
</comment>
<evidence type="ECO:0000256" key="4">
    <source>
        <dbReference type="ARBA" id="ARBA00022980"/>
    </source>
</evidence>
<keyword evidence="2" id="KW-0699">rRNA-binding</keyword>
<dbReference type="AlphaFoldDB" id="A0A3B0ZV56"/>
<dbReference type="GO" id="GO:0005840">
    <property type="term" value="C:ribosome"/>
    <property type="evidence" value="ECO:0007669"/>
    <property type="project" value="UniProtKB-KW"/>
</dbReference>
<dbReference type="GO" id="GO:0003735">
    <property type="term" value="F:structural constituent of ribosome"/>
    <property type="evidence" value="ECO:0007669"/>
    <property type="project" value="InterPro"/>
</dbReference>
<organism evidence="6">
    <name type="scientific">hydrothermal vent metagenome</name>
    <dbReference type="NCBI Taxonomy" id="652676"/>
    <lineage>
        <taxon>unclassified sequences</taxon>
        <taxon>metagenomes</taxon>
        <taxon>ecological metagenomes</taxon>
    </lineage>
</organism>
<dbReference type="PANTHER" id="PTHR21349">
    <property type="entry name" value="50S RIBOSOMAL PROTEIN L21"/>
    <property type="match status" value="1"/>
</dbReference>
<dbReference type="InterPro" id="IPR036164">
    <property type="entry name" value="bL21-like_sf"/>
</dbReference>
<evidence type="ECO:0000256" key="1">
    <source>
        <dbReference type="ARBA" id="ARBA00008563"/>
    </source>
</evidence>
<dbReference type="GO" id="GO:1990904">
    <property type="term" value="C:ribonucleoprotein complex"/>
    <property type="evidence" value="ECO:0007669"/>
    <property type="project" value="UniProtKB-KW"/>
</dbReference>
<evidence type="ECO:0000256" key="3">
    <source>
        <dbReference type="ARBA" id="ARBA00022884"/>
    </source>
</evidence>
<sequence length="104" mass="11568">MYAVIESGGKQYRVAQGQYLKVEKLDVEEGGSLDIEKVLMVADGDDIKIGAPYVAGGKVTVKVKSHGRGDKIRIIKFRRRKHSRKTQGHRQHYTEIEVTGISAS</sequence>
<dbReference type="PANTHER" id="PTHR21349:SF0">
    <property type="entry name" value="LARGE RIBOSOMAL SUBUNIT PROTEIN BL21M"/>
    <property type="match status" value="1"/>
</dbReference>
<evidence type="ECO:0000313" key="6">
    <source>
        <dbReference type="EMBL" id="VAW91237.1"/>
    </source>
</evidence>
<dbReference type="GO" id="GO:0006412">
    <property type="term" value="P:translation"/>
    <property type="evidence" value="ECO:0007669"/>
    <property type="project" value="InterPro"/>
</dbReference>
<dbReference type="GO" id="GO:0005737">
    <property type="term" value="C:cytoplasm"/>
    <property type="evidence" value="ECO:0007669"/>
    <property type="project" value="UniProtKB-ARBA"/>
</dbReference>
<dbReference type="NCBIfam" id="TIGR00061">
    <property type="entry name" value="L21"/>
    <property type="match status" value="1"/>
</dbReference>
<keyword evidence="5" id="KW-0687">Ribonucleoprotein</keyword>
<proteinExistence type="inferred from homology"/>
<accession>A0A3B0ZV56</accession>
<dbReference type="HAMAP" id="MF_01363">
    <property type="entry name" value="Ribosomal_bL21"/>
    <property type="match status" value="1"/>
</dbReference>
<keyword evidence="4 6" id="KW-0689">Ribosomal protein</keyword>
<keyword evidence="3" id="KW-0694">RNA-binding</keyword>
<dbReference type="PROSITE" id="PS01169">
    <property type="entry name" value="RIBOSOMAL_L21"/>
    <property type="match status" value="1"/>
</dbReference>
<evidence type="ECO:0000256" key="5">
    <source>
        <dbReference type="ARBA" id="ARBA00023274"/>
    </source>
</evidence>
<dbReference type="InterPro" id="IPR018258">
    <property type="entry name" value="Ribosomal_bL21_CS"/>
</dbReference>
<gene>
    <name evidence="6" type="ORF">MNBD_GAMMA23-1433</name>
</gene>
<protein>
    <submittedName>
        <fullName evidence="6">LSU ribosomal protein L21p</fullName>
    </submittedName>
</protein>
<dbReference type="Pfam" id="PF00829">
    <property type="entry name" value="Ribosomal_L21p"/>
    <property type="match status" value="1"/>
</dbReference>
<name>A0A3B0ZV56_9ZZZZ</name>